<dbReference type="EMBL" id="CAJVPZ010015091">
    <property type="protein sequence ID" value="CAG8663143.1"/>
    <property type="molecule type" value="Genomic_DNA"/>
</dbReference>
<feature type="region of interest" description="Disordered" evidence="1">
    <location>
        <begin position="134"/>
        <end position="165"/>
    </location>
</feature>
<feature type="compositionally biased region" description="Low complexity" evidence="1">
    <location>
        <begin position="145"/>
        <end position="157"/>
    </location>
</feature>
<dbReference type="AlphaFoldDB" id="A0A9N9H9C6"/>
<keyword evidence="3" id="KW-1185">Reference proteome</keyword>
<comment type="caution">
    <text evidence="2">The sequence shown here is derived from an EMBL/GenBank/DDBJ whole genome shotgun (WGS) entry which is preliminary data.</text>
</comment>
<gene>
    <name evidence="2" type="ORF">RFULGI_LOCUS8932</name>
</gene>
<proteinExistence type="predicted"/>
<accession>A0A9N9H9C6</accession>
<sequence>MTSIQFQIQFVPNITHSFCEELLSLDPPFELSLSINELISSSPKSRPLSKHLKDRDLHKPPRPCNPFILYRRNFQASLTSTNFQAGLTPTNDISIASIQAVQSWEQEPAYTHYYFYIMSKAAQEVHSKRFENYQYRPQKKDNSRISRSNNNTKNNSNHDLPLDGSSPAFCSTEYHNNPMDEEDAIAYKMFLQYTMSTDFVQSK</sequence>
<dbReference type="OrthoDB" id="6247875at2759"/>
<evidence type="ECO:0000256" key="1">
    <source>
        <dbReference type="SAM" id="MobiDB-lite"/>
    </source>
</evidence>
<protein>
    <submittedName>
        <fullName evidence="2">8892_t:CDS:1</fullName>
    </submittedName>
</protein>
<dbReference type="SUPFAM" id="SSF47095">
    <property type="entry name" value="HMG-box"/>
    <property type="match status" value="1"/>
</dbReference>
<reference evidence="2" key="1">
    <citation type="submission" date="2021-06" db="EMBL/GenBank/DDBJ databases">
        <authorList>
            <person name="Kallberg Y."/>
            <person name="Tangrot J."/>
            <person name="Rosling A."/>
        </authorList>
    </citation>
    <scope>NUCLEOTIDE SEQUENCE</scope>
    <source>
        <strain evidence="2">IN212</strain>
    </source>
</reference>
<dbReference type="Gene3D" id="1.10.30.10">
    <property type="entry name" value="High mobility group box domain"/>
    <property type="match status" value="1"/>
</dbReference>
<dbReference type="Proteomes" id="UP000789396">
    <property type="component" value="Unassembled WGS sequence"/>
</dbReference>
<name>A0A9N9H9C6_9GLOM</name>
<dbReference type="InterPro" id="IPR036910">
    <property type="entry name" value="HMG_box_dom_sf"/>
</dbReference>
<organism evidence="2 3">
    <name type="scientific">Racocetra fulgida</name>
    <dbReference type="NCBI Taxonomy" id="60492"/>
    <lineage>
        <taxon>Eukaryota</taxon>
        <taxon>Fungi</taxon>
        <taxon>Fungi incertae sedis</taxon>
        <taxon>Mucoromycota</taxon>
        <taxon>Glomeromycotina</taxon>
        <taxon>Glomeromycetes</taxon>
        <taxon>Diversisporales</taxon>
        <taxon>Gigasporaceae</taxon>
        <taxon>Racocetra</taxon>
    </lineage>
</organism>
<evidence type="ECO:0000313" key="3">
    <source>
        <dbReference type="Proteomes" id="UP000789396"/>
    </source>
</evidence>
<evidence type="ECO:0000313" key="2">
    <source>
        <dbReference type="EMBL" id="CAG8663143.1"/>
    </source>
</evidence>